<dbReference type="RefSeq" id="WP_143240025.1">
    <property type="nucleotide sequence ID" value="NZ_CP133552.1"/>
</dbReference>
<dbReference type="GeneID" id="86882810"/>
<protein>
    <submittedName>
        <fullName evidence="1">Uncharacterized protein</fullName>
    </submittedName>
</protein>
<name>A0ABU4VUX7_9HYPH</name>
<gene>
    <name evidence="1" type="ORF">RMS29_04780</name>
</gene>
<reference evidence="1" key="1">
    <citation type="journal article" date="2023" name="Phytobiomes J">
        <title>Deciphering the key players within the bacterial microbiota associated with aerial crown gall tumors on rhododendron: Insights into the gallobiome.</title>
        <authorList>
            <person name="Kuzmanovic N."/>
            <person name="Nesme J."/>
            <person name="Wolf J."/>
            <person name="Neumann-Schaal M."/>
            <person name="Petersen J."/>
            <person name="Fernandez-Gnecco G."/>
            <person name="Sproeer C."/>
            <person name="Bunk B."/>
            <person name="Overmann J."/>
            <person name="Sorensen S.J."/>
            <person name="Idczak E."/>
            <person name="Smalla K."/>
        </authorList>
    </citation>
    <scope>NUCLEOTIDE SEQUENCE [LARGE SCALE GENOMIC DNA]</scope>
    <source>
        <strain evidence="1">Rho-14.1</strain>
    </source>
</reference>
<proteinExistence type="predicted"/>
<organism evidence="1 2">
    <name type="scientific">Agrobacterium rosae</name>
    <dbReference type="NCBI Taxonomy" id="1972867"/>
    <lineage>
        <taxon>Bacteria</taxon>
        <taxon>Pseudomonadati</taxon>
        <taxon>Pseudomonadota</taxon>
        <taxon>Alphaproteobacteria</taxon>
        <taxon>Hyphomicrobiales</taxon>
        <taxon>Rhizobiaceae</taxon>
        <taxon>Rhizobium/Agrobacterium group</taxon>
        <taxon>Agrobacterium</taxon>
    </lineage>
</organism>
<dbReference type="EMBL" id="JAVRAD010000002">
    <property type="protein sequence ID" value="MDX8328531.1"/>
    <property type="molecule type" value="Genomic_DNA"/>
</dbReference>
<evidence type="ECO:0000313" key="1">
    <source>
        <dbReference type="EMBL" id="MDX8328531.1"/>
    </source>
</evidence>
<keyword evidence="2" id="KW-1185">Reference proteome</keyword>
<evidence type="ECO:0000313" key="2">
    <source>
        <dbReference type="Proteomes" id="UP001277561"/>
    </source>
</evidence>
<comment type="caution">
    <text evidence="1">The sequence shown here is derived from an EMBL/GenBank/DDBJ whole genome shotgun (WGS) entry which is preliminary data.</text>
</comment>
<sequence>MSVSGVISLPTSRLPRIDGEQKNALWRVFQRWKFRQCDLASPRRWNILKICARQAMFCTDDKLSPLNTQGICQLAGLTALDIHLVISDIAIAALSLPQASKAFQIGSFLKIGSASCNPQR</sequence>
<accession>A0ABU4VUX7</accession>
<dbReference type="Proteomes" id="UP001277561">
    <property type="component" value="Unassembled WGS sequence"/>
</dbReference>